<accession>A0A7G9S7C9</accession>
<dbReference type="GO" id="GO:0043107">
    <property type="term" value="P:type IV pilus-dependent motility"/>
    <property type="evidence" value="ECO:0007669"/>
    <property type="project" value="InterPro"/>
</dbReference>
<name>A0A7G9S7C9_9MICO</name>
<evidence type="ECO:0000313" key="1">
    <source>
        <dbReference type="EMBL" id="QNN63754.1"/>
    </source>
</evidence>
<keyword evidence="2" id="KW-1185">Reference proteome</keyword>
<reference evidence="1 2" key="1">
    <citation type="submission" date="2020-08" db="EMBL/GenBank/DDBJ databases">
        <title>Genome sequence of Leucobacter denitrificans KACC 14055T.</title>
        <authorList>
            <person name="Hyun D.-W."/>
            <person name="Bae J.-W."/>
        </authorList>
    </citation>
    <scope>NUCLEOTIDE SEQUENCE [LARGE SCALE GENOMIC DNA]</scope>
    <source>
        <strain evidence="1 2">KACC 14055</strain>
    </source>
</reference>
<protein>
    <submittedName>
        <fullName evidence="1">Type 4a pilus biogenesis protein PilO</fullName>
    </submittedName>
</protein>
<dbReference type="GO" id="GO:0043683">
    <property type="term" value="P:type IV pilus assembly"/>
    <property type="evidence" value="ECO:0007669"/>
    <property type="project" value="InterPro"/>
</dbReference>
<dbReference type="Pfam" id="PF04350">
    <property type="entry name" value="PilO"/>
    <property type="match status" value="1"/>
</dbReference>
<organism evidence="1 2">
    <name type="scientific">Leucobacter denitrificans</name>
    <dbReference type="NCBI Taxonomy" id="683042"/>
    <lineage>
        <taxon>Bacteria</taxon>
        <taxon>Bacillati</taxon>
        <taxon>Actinomycetota</taxon>
        <taxon>Actinomycetes</taxon>
        <taxon>Micrococcales</taxon>
        <taxon>Microbacteriaceae</taxon>
        <taxon>Leucobacter</taxon>
    </lineage>
</organism>
<evidence type="ECO:0000313" key="2">
    <source>
        <dbReference type="Proteomes" id="UP000515934"/>
    </source>
</evidence>
<dbReference type="AlphaFoldDB" id="A0A7G9S7C9"/>
<dbReference type="Proteomes" id="UP000515934">
    <property type="component" value="Chromosome"/>
</dbReference>
<gene>
    <name evidence="1" type="primary">pilO</name>
    <name evidence="1" type="ORF">H9L06_05605</name>
</gene>
<dbReference type="InterPro" id="IPR007445">
    <property type="entry name" value="PilO"/>
</dbReference>
<dbReference type="InterPro" id="IPR014717">
    <property type="entry name" value="Transl_elong_EF1B/ribsomal_bS6"/>
</dbReference>
<dbReference type="Gene3D" id="3.30.70.60">
    <property type="match status" value="1"/>
</dbReference>
<dbReference type="RefSeq" id="WP_187556211.1">
    <property type="nucleotide sequence ID" value="NZ_CP060716.1"/>
</dbReference>
<dbReference type="EMBL" id="CP060716">
    <property type="protein sequence ID" value="QNN63754.1"/>
    <property type="molecule type" value="Genomic_DNA"/>
</dbReference>
<dbReference type="KEGG" id="ldn:H9L06_05605"/>
<proteinExistence type="predicted"/>
<sequence>MSLKTRLWVLGTVVVCAGMLFIGIFGGLMPQVVTAQSTTAIAGDIEDQNELLREQIAELESAEGGSSILNEQYADLVGAIPVSADTAAFLGELRQLQTVSGATVSDFTLSDPQSGDVETATESAGAQSSVSANIVKIPVNLVAVGTQQQVADFVHSLQTGPRFVLVHSVEISGTPEESIAVVEGDVFSIATRE</sequence>